<dbReference type="Proteomes" id="UP000315689">
    <property type="component" value="Unassembled WGS sequence"/>
</dbReference>
<comment type="caution">
    <text evidence="1">The sequence shown here is derived from an EMBL/GenBank/DDBJ whole genome shotgun (WGS) entry which is preliminary data.</text>
</comment>
<evidence type="ECO:0000313" key="1">
    <source>
        <dbReference type="EMBL" id="TSC92479.1"/>
    </source>
</evidence>
<protein>
    <submittedName>
        <fullName evidence="1">Uncharacterized protein</fullName>
    </submittedName>
</protein>
<dbReference type="AlphaFoldDB" id="A0A554LIL2"/>
<sequence>MSEKVYLRSCIYYSEERCIGCEDWLRGETVSDAYQHLHYYCSKDTVNSRRAREIAPNSCWDCQDRVSPKKAEPKQHVEKLWVDFVCQGTVRDYARIIDDLNKALRSFSSSFEELTGKAGRIAKSSGRGSAMKIGDDKYYHGNVTLEFVYRSEHPLPRLFKDVVSPRLFEDCLNPILNSSNCAIIDNLYPGDYYNYLFRGDGKSVEEETAAVLERLKEMRPDIPEDFVKGILCARPEGAP</sequence>
<name>A0A554LIL2_9BACT</name>
<reference evidence="1 2" key="1">
    <citation type="submission" date="2017-07" db="EMBL/GenBank/DDBJ databases">
        <title>Mechanisms for carbon and nitrogen cycling indicate functional differentiation within the Candidate Phyla Radiation.</title>
        <authorList>
            <person name="Danczak R.E."/>
            <person name="Johnston M.D."/>
            <person name="Kenah C."/>
            <person name="Slattery M."/>
            <person name="Wrighton K.C."/>
            <person name="Wilkins M.J."/>
        </authorList>
    </citation>
    <scope>NUCLEOTIDE SEQUENCE [LARGE SCALE GENOMIC DNA]</scope>
    <source>
        <strain evidence="1">Licking1014_7</strain>
    </source>
</reference>
<dbReference type="EMBL" id="VMGK01000024">
    <property type="protein sequence ID" value="TSC92479.1"/>
    <property type="molecule type" value="Genomic_DNA"/>
</dbReference>
<accession>A0A554LIL2</accession>
<gene>
    <name evidence="1" type="ORF">CEN89_658</name>
</gene>
<proteinExistence type="predicted"/>
<organism evidence="1 2">
    <name type="scientific">Candidatus Berkelbacteria bacterium Licking1014_7</name>
    <dbReference type="NCBI Taxonomy" id="2017147"/>
    <lineage>
        <taxon>Bacteria</taxon>
        <taxon>Candidatus Berkelbacteria</taxon>
    </lineage>
</organism>
<evidence type="ECO:0000313" key="2">
    <source>
        <dbReference type="Proteomes" id="UP000315689"/>
    </source>
</evidence>